<accession>M0N9V5</accession>
<dbReference type="SMART" id="SM00829">
    <property type="entry name" value="PKS_ER"/>
    <property type="match status" value="1"/>
</dbReference>
<dbReference type="Gene3D" id="3.40.50.720">
    <property type="entry name" value="NAD(P)-binding Rossmann-like Domain"/>
    <property type="match status" value="1"/>
</dbReference>
<proteinExistence type="predicted"/>
<dbReference type="InterPro" id="IPR036291">
    <property type="entry name" value="NAD(P)-bd_dom_sf"/>
</dbReference>
<dbReference type="AlphaFoldDB" id="M0N9V5"/>
<dbReference type="PATRIC" id="fig|1227457.3.peg.1087"/>
<dbReference type="eggNOG" id="arCOG01461">
    <property type="taxonomic scope" value="Archaea"/>
</dbReference>
<evidence type="ECO:0000313" key="4">
    <source>
        <dbReference type="EMBL" id="EMA54742.1"/>
    </source>
</evidence>
<keyword evidence="5" id="KW-1185">Reference proteome</keyword>
<feature type="domain" description="Enoyl reductase (ER)" evidence="3">
    <location>
        <begin position="18"/>
        <end position="340"/>
    </location>
</feature>
<evidence type="ECO:0000259" key="3">
    <source>
        <dbReference type="SMART" id="SM00829"/>
    </source>
</evidence>
<evidence type="ECO:0000256" key="2">
    <source>
        <dbReference type="SAM" id="MobiDB-lite"/>
    </source>
</evidence>
<sequence>MTEETNRVFEIVEYPEGETPDRDCFELQEEPVPELTDDDQVLVRTLYLRMDPGSRSKMVPPEDSPYDDSWAGDEPVSSGGIGEVVETTHPDYSVGDIVLGRHRWADYDVLTDDDDLEAVNIDAAPIRATLHVLGHTGRVAYVGLTEIADLQEGETVVVSSAAGSVGSIASQIARIYDCRVIGIAGTDDKIDYLVNELGIDEAINYKTTDDVQEDLAEICPDSVDVYFDNVGGEISDAVMNEMNTYGRIVQCGRIALINAEGGERPTGPRHEGLYIKKRLRREGFVVDDHEELYPEAESKLEEWYTNDQLQHRETIVEGLENTPDAFIGLFEGDDIGKTLVEVSKPPGERDDEIPSE</sequence>
<reference evidence="4 5" key="1">
    <citation type="journal article" date="2014" name="PLoS Genet.">
        <title>Phylogenetically driven sequencing of extremely halophilic archaea reveals strategies for static and dynamic osmo-response.</title>
        <authorList>
            <person name="Becker E.A."/>
            <person name="Seitzer P.M."/>
            <person name="Tritt A."/>
            <person name="Larsen D."/>
            <person name="Krusor M."/>
            <person name="Yao A.I."/>
            <person name="Wu D."/>
            <person name="Madern D."/>
            <person name="Eisen J.A."/>
            <person name="Darling A.E."/>
            <person name="Facciotti M.T."/>
        </authorList>
    </citation>
    <scope>NUCLEOTIDE SEQUENCE [LARGE SCALE GENOMIC DNA]</scope>
    <source>
        <strain evidence="4 5">JCM 13552</strain>
    </source>
</reference>
<name>M0N9V5_9EURY</name>
<dbReference type="InterPro" id="IPR045010">
    <property type="entry name" value="MDR_fam"/>
</dbReference>
<dbReference type="PANTHER" id="PTHR43205">
    <property type="entry name" value="PROSTAGLANDIN REDUCTASE"/>
    <property type="match status" value="1"/>
</dbReference>
<keyword evidence="1" id="KW-0560">Oxidoreductase</keyword>
<feature type="region of interest" description="Disordered" evidence="2">
    <location>
        <begin position="53"/>
        <end position="77"/>
    </location>
</feature>
<dbReference type="InterPro" id="IPR013149">
    <property type="entry name" value="ADH-like_C"/>
</dbReference>
<dbReference type="Pfam" id="PF16884">
    <property type="entry name" value="ADH_N_2"/>
    <property type="match status" value="1"/>
</dbReference>
<dbReference type="Pfam" id="PF00107">
    <property type="entry name" value="ADH_zinc_N"/>
    <property type="match status" value="1"/>
</dbReference>
<dbReference type="InterPro" id="IPR020843">
    <property type="entry name" value="ER"/>
</dbReference>
<dbReference type="Gene3D" id="3.90.180.10">
    <property type="entry name" value="Medium-chain alcohol dehydrogenases, catalytic domain"/>
    <property type="match status" value="1"/>
</dbReference>
<dbReference type="OrthoDB" id="10249at2157"/>
<dbReference type="RefSeq" id="WP_007738771.1">
    <property type="nucleotide sequence ID" value="NZ_AOMF01000133.1"/>
</dbReference>
<dbReference type="STRING" id="1227457.C451_06165"/>
<dbReference type="InterPro" id="IPR011032">
    <property type="entry name" value="GroES-like_sf"/>
</dbReference>
<evidence type="ECO:0000256" key="1">
    <source>
        <dbReference type="ARBA" id="ARBA00023002"/>
    </source>
</evidence>
<dbReference type="GO" id="GO:0016628">
    <property type="term" value="F:oxidoreductase activity, acting on the CH-CH group of donors, NAD or NADP as acceptor"/>
    <property type="evidence" value="ECO:0007669"/>
    <property type="project" value="InterPro"/>
</dbReference>
<organism evidence="4 5">
    <name type="scientific">Halococcus thailandensis JCM 13552</name>
    <dbReference type="NCBI Taxonomy" id="1227457"/>
    <lineage>
        <taxon>Archaea</taxon>
        <taxon>Methanobacteriati</taxon>
        <taxon>Methanobacteriota</taxon>
        <taxon>Stenosarchaea group</taxon>
        <taxon>Halobacteria</taxon>
        <taxon>Halobacteriales</taxon>
        <taxon>Halococcaceae</taxon>
        <taxon>Halococcus</taxon>
    </lineage>
</organism>
<evidence type="ECO:0000313" key="5">
    <source>
        <dbReference type="Proteomes" id="UP000011680"/>
    </source>
</evidence>
<dbReference type="Proteomes" id="UP000011680">
    <property type="component" value="Unassembled WGS sequence"/>
</dbReference>
<dbReference type="FunFam" id="3.40.50.720:FF:000121">
    <property type="entry name" value="Prostaglandin reductase 2"/>
    <property type="match status" value="1"/>
</dbReference>
<dbReference type="InterPro" id="IPR041694">
    <property type="entry name" value="ADH_N_2"/>
</dbReference>
<dbReference type="CDD" id="cd05288">
    <property type="entry name" value="PGDH"/>
    <property type="match status" value="1"/>
</dbReference>
<dbReference type="PANTHER" id="PTHR43205:SF7">
    <property type="entry name" value="PROSTAGLANDIN REDUCTASE 1"/>
    <property type="match status" value="1"/>
</dbReference>
<gene>
    <name evidence="4" type="ORF">C451_06165</name>
</gene>
<dbReference type="SUPFAM" id="SSF50129">
    <property type="entry name" value="GroES-like"/>
    <property type="match status" value="2"/>
</dbReference>
<comment type="caution">
    <text evidence="4">The sequence shown here is derived from an EMBL/GenBank/DDBJ whole genome shotgun (WGS) entry which is preliminary data.</text>
</comment>
<dbReference type="SUPFAM" id="SSF51735">
    <property type="entry name" value="NAD(P)-binding Rossmann-fold domains"/>
    <property type="match status" value="1"/>
</dbReference>
<protein>
    <submittedName>
        <fullName evidence="4">Alcohol dehydrogenase zinc-binding domain-containing protein</fullName>
    </submittedName>
</protein>
<dbReference type="EMBL" id="AOMF01000133">
    <property type="protein sequence ID" value="EMA54742.1"/>
    <property type="molecule type" value="Genomic_DNA"/>
</dbReference>